<dbReference type="InterPro" id="IPR029058">
    <property type="entry name" value="AB_hydrolase_fold"/>
</dbReference>
<proteinExistence type="predicted"/>
<feature type="domain" description="Serine aminopeptidase S33" evidence="2">
    <location>
        <begin position="69"/>
        <end position="174"/>
    </location>
</feature>
<dbReference type="KEGG" id="tvl:FAZ95_03325"/>
<dbReference type="Proteomes" id="UP000298656">
    <property type="component" value="Chromosome 1"/>
</dbReference>
<keyword evidence="1" id="KW-0812">Transmembrane</keyword>
<reference evidence="3 4" key="1">
    <citation type="submission" date="2019-05" db="EMBL/GenBank/DDBJ databases">
        <title>Burkholderia sp. DHOD12, isolated from subtropical forest soil.</title>
        <authorList>
            <person name="Gao Z.-H."/>
            <person name="Qiu L.-H."/>
        </authorList>
    </citation>
    <scope>NUCLEOTIDE SEQUENCE [LARGE SCALE GENOMIC DNA]</scope>
    <source>
        <strain evidence="3 4">DHOD12</strain>
    </source>
</reference>
<name>A0A4P8IQR6_9BURK</name>
<dbReference type="PANTHER" id="PTHR12277">
    <property type="entry name" value="ALPHA/BETA HYDROLASE DOMAIN-CONTAINING PROTEIN"/>
    <property type="match status" value="1"/>
</dbReference>
<feature type="transmembrane region" description="Helical" evidence="1">
    <location>
        <begin position="6"/>
        <end position="25"/>
    </location>
</feature>
<keyword evidence="3" id="KW-0378">Hydrolase</keyword>
<dbReference type="EMBL" id="CP040077">
    <property type="protein sequence ID" value="QCP48299.1"/>
    <property type="molecule type" value="Genomic_DNA"/>
</dbReference>
<keyword evidence="1" id="KW-0472">Membrane</keyword>
<dbReference type="RefSeq" id="WP_137331141.1">
    <property type="nucleotide sequence ID" value="NZ_CP040077.1"/>
</dbReference>
<dbReference type="AlphaFoldDB" id="A0A4P8IQR6"/>
<dbReference type="Pfam" id="PF12146">
    <property type="entry name" value="Hydrolase_4"/>
    <property type="match status" value="1"/>
</dbReference>
<dbReference type="SUPFAM" id="SSF53474">
    <property type="entry name" value="alpha/beta-Hydrolases"/>
    <property type="match status" value="1"/>
</dbReference>
<keyword evidence="4" id="KW-1185">Reference proteome</keyword>
<dbReference type="InterPro" id="IPR022742">
    <property type="entry name" value="Hydrolase_4"/>
</dbReference>
<evidence type="ECO:0000259" key="2">
    <source>
        <dbReference type="Pfam" id="PF12146"/>
    </source>
</evidence>
<organism evidence="3 4">
    <name type="scientific">Trinickia violacea</name>
    <dbReference type="NCBI Taxonomy" id="2571746"/>
    <lineage>
        <taxon>Bacteria</taxon>
        <taxon>Pseudomonadati</taxon>
        <taxon>Pseudomonadota</taxon>
        <taxon>Betaproteobacteria</taxon>
        <taxon>Burkholderiales</taxon>
        <taxon>Burkholderiaceae</taxon>
        <taxon>Trinickia</taxon>
    </lineage>
</organism>
<keyword evidence="1" id="KW-1133">Transmembrane helix</keyword>
<dbReference type="GO" id="GO:0016787">
    <property type="term" value="F:hydrolase activity"/>
    <property type="evidence" value="ECO:0007669"/>
    <property type="project" value="UniProtKB-KW"/>
</dbReference>
<protein>
    <submittedName>
        <fullName evidence="3">Alpha/beta hydrolase</fullName>
    </submittedName>
</protein>
<sequence>MSLLWSALRVAIIVYLVAIAALYLFQDRLILPPAPRATALQVGRHGDFQVQPWQSNGRFAGYVVNPANQSPHGTVAIYHGNAESAEDKLRLASVFVHAGYRALLVEYPGYGRREGARTMKAALAASRSALSDANAQWAGPIFLVGESLGAGMAAQAISGQESSVAGVLLITPWDSLASVAAERLTWFPVRWILHDPFDSVDALKRFEGPVVVVGAADDTVIPVWHAERLARLHPHAQFLSLPNASHDGWFESMTAENWEMVLNWMQR</sequence>
<evidence type="ECO:0000313" key="4">
    <source>
        <dbReference type="Proteomes" id="UP000298656"/>
    </source>
</evidence>
<gene>
    <name evidence="3" type="ORF">FAZ95_03325</name>
</gene>
<dbReference type="OrthoDB" id="9777090at2"/>
<accession>A0A4P8IQR6</accession>
<evidence type="ECO:0000256" key="1">
    <source>
        <dbReference type="SAM" id="Phobius"/>
    </source>
</evidence>
<evidence type="ECO:0000313" key="3">
    <source>
        <dbReference type="EMBL" id="QCP48299.1"/>
    </source>
</evidence>
<dbReference type="Gene3D" id="3.40.50.1820">
    <property type="entry name" value="alpha/beta hydrolase"/>
    <property type="match status" value="1"/>
</dbReference>
<dbReference type="PANTHER" id="PTHR12277:SF79">
    <property type="entry name" value="XAA-PRO DIPEPTIDYL-PEPTIDASE-RELATED"/>
    <property type="match status" value="1"/>
</dbReference>